<feature type="domain" description="DUF6429" evidence="1">
    <location>
        <begin position="4"/>
        <end position="74"/>
    </location>
</feature>
<evidence type="ECO:0000313" key="2">
    <source>
        <dbReference type="EMBL" id="QWG14400.1"/>
    </source>
</evidence>
<dbReference type="AlphaFoldDB" id="A0A975RNF1"/>
<evidence type="ECO:0000259" key="1">
    <source>
        <dbReference type="Pfam" id="PF20008"/>
    </source>
</evidence>
<accession>A0A975RNF1</accession>
<dbReference type="EMBL" id="CP076134">
    <property type="protein sequence ID" value="QWG14400.1"/>
    <property type="molecule type" value="Genomic_DNA"/>
</dbReference>
<dbReference type="InterPro" id="IPR045489">
    <property type="entry name" value="DUF6429"/>
</dbReference>
<organism evidence="2 3">
    <name type="scientific">Bradyrhizobium sediminis</name>
    <dbReference type="NCBI Taxonomy" id="2840469"/>
    <lineage>
        <taxon>Bacteria</taxon>
        <taxon>Pseudomonadati</taxon>
        <taxon>Pseudomonadota</taxon>
        <taxon>Alphaproteobacteria</taxon>
        <taxon>Hyphomicrobiales</taxon>
        <taxon>Nitrobacteraceae</taxon>
        <taxon>Bradyrhizobium</taxon>
    </lineage>
</organism>
<dbReference type="Pfam" id="PF20008">
    <property type="entry name" value="DUF6429"/>
    <property type="match status" value="1"/>
</dbReference>
<gene>
    <name evidence="2" type="ORF">KMZ29_06935</name>
</gene>
<proteinExistence type="predicted"/>
<name>A0A975RNF1_9BRAD</name>
<protein>
    <recommendedName>
        <fullName evidence="1">DUF6429 domain-containing protein</fullName>
    </recommendedName>
</protein>
<evidence type="ECO:0000313" key="3">
    <source>
        <dbReference type="Proteomes" id="UP000680839"/>
    </source>
</evidence>
<reference evidence="2" key="1">
    <citation type="submission" date="2021-06" db="EMBL/GenBank/DDBJ databases">
        <title>Bradyrhizobium sp. S2-20-1 Genome sequencing.</title>
        <authorList>
            <person name="Jin L."/>
        </authorList>
    </citation>
    <scope>NUCLEOTIDE SEQUENCE</scope>
    <source>
        <strain evidence="2">S2-20-1</strain>
    </source>
</reference>
<dbReference type="Proteomes" id="UP000680839">
    <property type="component" value="Chromosome"/>
</dbReference>
<sequence>MALDTDKIDDAALALLYLTLHNGYRAWKGIDWAVLDRLHDKGMIDDPVGKVKSVVFTEEGLERAKTQFEAMFKK</sequence>
<dbReference type="RefSeq" id="WP_215623022.1">
    <property type="nucleotide sequence ID" value="NZ_CP076134.1"/>
</dbReference>